<keyword evidence="38" id="KW-1127">Modulation of host ubiquitin pathway by viral deubiquitinase</keyword>
<dbReference type="Pfam" id="PF13087">
    <property type="entry name" value="AAA_12"/>
    <property type="match status" value="1"/>
</dbReference>
<feature type="active site" evidence="65">
    <location>
        <position position="6254"/>
    </location>
</feature>
<keyword evidence="39 63" id="KW-0694">RNA-binding</keyword>
<dbReference type="PROSITE" id="PS51961">
    <property type="entry name" value="AV_NSP11N_COV_NSP15M"/>
    <property type="match status" value="1"/>
</dbReference>
<dbReference type="Pfam" id="PF19212">
    <property type="entry name" value="CoV_NSP2_C"/>
    <property type="match status" value="1"/>
</dbReference>
<feature type="transmembrane region" description="Helical" evidence="71">
    <location>
        <begin position="2372"/>
        <end position="2392"/>
    </location>
</feature>
<dbReference type="InterPro" id="IPR044315">
    <property type="entry name" value="NSP14_betaCoV"/>
</dbReference>
<keyword evidence="14" id="KW-1090">Inhibition of host innate immune response by virus</keyword>
<evidence type="ECO:0000256" key="29">
    <source>
        <dbReference type="ARBA" id="ARBA00022806"/>
    </source>
</evidence>
<dbReference type="InterPro" id="IPR038083">
    <property type="entry name" value="NSP3A-like"/>
</dbReference>
<dbReference type="CDD" id="cd21167">
    <property type="entry name" value="M_alpha_beta_cv_Nsp15-like"/>
    <property type="match status" value="1"/>
</dbReference>
<dbReference type="GO" id="GO:0002151">
    <property type="term" value="F:G-quadruplex RNA binding"/>
    <property type="evidence" value="ECO:0007669"/>
    <property type="project" value="InterPro"/>
</dbReference>
<dbReference type="InterPro" id="IPR044371">
    <property type="entry name" value="Macro_X_NSP3-like"/>
</dbReference>
<evidence type="ECO:0000256" key="54">
    <source>
        <dbReference type="ARBA" id="ARBA00034511"/>
    </source>
</evidence>
<evidence type="ECO:0000259" key="92">
    <source>
        <dbReference type="PROSITE" id="PS51955"/>
    </source>
</evidence>
<keyword evidence="41 71" id="KW-1133">Transmembrane helix</keyword>
<evidence type="ECO:0000256" key="21">
    <source>
        <dbReference type="ARBA" id="ARBA00022723"/>
    </source>
</evidence>
<evidence type="ECO:0000256" key="71">
    <source>
        <dbReference type="SAM" id="Phobius"/>
    </source>
</evidence>
<dbReference type="GO" id="GO:0006351">
    <property type="term" value="P:DNA-templated transcription"/>
    <property type="evidence" value="ECO:0007669"/>
    <property type="project" value="InterPro"/>
</dbReference>
<dbReference type="GO" id="GO:0003724">
    <property type="term" value="F:RNA helicase activity"/>
    <property type="evidence" value="ECO:0007669"/>
    <property type="project" value="UniProtKB-EC"/>
</dbReference>
<dbReference type="Pfam" id="PF13604">
    <property type="entry name" value="AAA_30"/>
    <property type="match status" value="1"/>
</dbReference>
<dbReference type="FunFam" id="3.40.50.300:FF:001105">
    <property type="entry name" value="Orf1ab polyprotein"/>
    <property type="match status" value="1"/>
</dbReference>
<dbReference type="Pfam" id="PF05409">
    <property type="entry name" value="Peptidase_C30"/>
    <property type="match status" value="1"/>
</dbReference>
<evidence type="ECO:0000259" key="93">
    <source>
        <dbReference type="PROSITE" id="PS51958"/>
    </source>
</evidence>
<dbReference type="PROSITE" id="PS51955">
    <property type="entry name" value="NIV_2_O_MTASE"/>
    <property type="match status" value="1"/>
</dbReference>
<evidence type="ECO:0000256" key="37">
    <source>
        <dbReference type="ARBA" id="ARBA00022870"/>
    </source>
</evidence>
<feature type="domain" description="CoV Nsp1 globular" evidence="96">
    <location>
        <begin position="25"/>
        <end position="151"/>
    </location>
</feature>
<dbReference type="InterPro" id="IPR036333">
    <property type="entry name" value="NSP10_sf_CoV"/>
</dbReference>
<dbReference type="CDD" id="cd21401">
    <property type="entry name" value="ZBD_cv_Nsp13-like"/>
    <property type="match status" value="1"/>
</dbReference>
<dbReference type="Pfam" id="PF01661">
    <property type="entry name" value="Macro"/>
    <property type="match status" value="1"/>
</dbReference>
<dbReference type="PROSITE" id="PS51991">
    <property type="entry name" value="COV_NSP2_C"/>
    <property type="match status" value="1"/>
</dbReference>
<feature type="domain" description="Ubiquitin-like" evidence="80">
    <location>
        <begin position="863"/>
        <end position="972"/>
    </location>
</feature>
<dbReference type="Gene3D" id="3.30.70.3540">
    <property type="entry name" value="Nsp8 replicase, head domain"/>
    <property type="match status" value="1"/>
</dbReference>
<comment type="catalytic activity">
    <reaction evidence="59">
        <text>ATP + H2O = ADP + phosphate + H(+)</text>
        <dbReference type="Rhea" id="RHEA:13065"/>
        <dbReference type="ChEBI" id="CHEBI:15377"/>
        <dbReference type="ChEBI" id="CHEBI:15378"/>
        <dbReference type="ChEBI" id="CHEBI:30616"/>
        <dbReference type="ChEBI" id="CHEBI:43474"/>
        <dbReference type="ChEBI" id="CHEBI:456216"/>
        <dbReference type="EC" id="3.6.4.13"/>
    </reaction>
</comment>
<dbReference type="PROSITE" id="PS51994">
    <property type="entry name" value="BCOV_NSP3E_G2M"/>
    <property type="match status" value="1"/>
</dbReference>
<dbReference type="InterPro" id="IPR008740">
    <property type="entry name" value="Peptidase_C30_CoV"/>
</dbReference>
<dbReference type="InterPro" id="IPR021590">
    <property type="entry name" value="NSP1_glob_bCoV"/>
</dbReference>
<feature type="region of interest" description="GpppA-binding" evidence="66">
    <location>
        <begin position="6391"/>
        <end position="6405"/>
    </location>
</feature>
<keyword evidence="49" id="KW-1262">Eukaryotic host gene expression shutoff by virus</keyword>
<evidence type="ECO:0000256" key="67">
    <source>
        <dbReference type="PROSITE-ProRule" id="PRU01303"/>
    </source>
</evidence>
<keyword evidence="13" id="KW-1132">Decay of host mRNAs by virus</keyword>
<dbReference type="Gene3D" id="1.10.150.420">
    <property type="entry name" value="Coronavirus nonstructural protein 4 C-terminus"/>
    <property type="match status" value="1"/>
</dbReference>
<dbReference type="InterPro" id="IPR027417">
    <property type="entry name" value="P-loop_NTPase"/>
</dbReference>
<evidence type="ECO:0000256" key="19">
    <source>
        <dbReference type="ARBA" id="ARBA00022695"/>
    </source>
</evidence>
<dbReference type="InterPro" id="IPR043174">
    <property type="entry name" value="NSP15_middle_sf"/>
</dbReference>
<dbReference type="Gene3D" id="6.10.250.2820">
    <property type="match status" value="1"/>
</dbReference>
<dbReference type="CDD" id="cd21409">
    <property type="entry name" value="1B_cv_Nsp13-like"/>
    <property type="match status" value="1"/>
</dbReference>
<dbReference type="Gene3D" id="3.10.20.350">
    <property type="match status" value="1"/>
</dbReference>
<evidence type="ECO:0000259" key="72">
    <source>
        <dbReference type="PROSITE" id="PS50507"/>
    </source>
</evidence>
<dbReference type="Pfam" id="PF11501">
    <property type="entry name" value="bCoV_NSP1"/>
    <property type="match status" value="1"/>
</dbReference>
<evidence type="ECO:0000256" key="65">
    <source>
        <dbReference type="PROSITE-ProRule" id="PRU01298"/>
    </source>
</evidence>
<dbReference type="InterPro" id="IPR046440">
    <property type="entry name" value="AV_NSP11N_COV_NSP15M"/>
</dbReference>
<dbReference type="CDD" id="cd21831">
    <property type="entry name" value="betaCoV_Nsp8"/>
    <property type="match status" value="1"/>
</dbReference>
<dbReference type="GO" id="GO:0004843">
    <property type="term" value="F:cysteine-type deubiquitinase activity"/>
    <property type="evidence" value="ECO:0007669"/>
    <property type="project" value="UniProtKB-EC"/>
</dbReference>
<organism evidence="104 105">
    <name type="scientific">Betacoronavirus Erinaceus/VMC/DEU/2012</name>
    <dbReference type="NCBI Taxonomy" id="1385427"/>
    <lineage>
        <taxon>Viruses</taxon>
        <taxon>Riboviria</taxon>
        <taxon>Orthornavirae</taxon>
        <taxon>Pisuviricota</taxon>
        <taxon>Pisoniviricetes</taxon>
        <taxon>Nidovirales</taxon>
        <taxon>Cornidovirineae</taxon>
        <taxon>Coronaviridae</taxon>
        <taxon>Orthocoronavirinae</taxon>
        <taxon>Betacoronavirus</taxon>
        <taxon>Merbecovirus</taxon>
        <taxon>Betacoronavirus erinacei</taxon>
        <taxon>Hedgehog coronavirus 1</taxon>
    </lineage>
</organism>
<evidence type="ECO:0000256" key="55">
    <source>
        <dbReference type="ARBA" id="ARBA00043918"/>
    </source>
</evidence>
<comment type="subunit">
    <text evidence="54">Interacts with nsp7 and nsp8 to form the replication-transcription complex (RTC): nsp12, nsp7, two subunits of nsp8, and up to two subunits of nsp13. Interacts with nsp9.</text>
</comment>
<dbReference type="Pfam" id="PF19218">
    <property type="entry name" value="CoV_NSP3_C"/>
    <property type="match status" value="1"/>
</dbReference>
<dbReference type="GO" id="GO:0085034">
    <property type="term" value="P:symbiont-mediated suppression of host NF-kappaB cascade"/>
    <property type="evidence" value="ECO:0007669"/>
    <property type="project" value="UniProtKB-KW"/>
</dbReference>
<evidence type="ECO:0000256" key="43">
    <source>
        <dbReference type="ARBA" id="ARBA00023050"/>
    </source>
</evidence>
<feature type="domain" description="RdRp catalytic" evidence="72">
    <location>
        <begin position="5063"/>
        <end position="5225"/>
    </location>
</feature>
<dbReference type="CDD" id="cd21557">
    <property type="entry name" value="Macro_X_Nsp3-like"/>
    <property type="match status" value="1"/>
</dbReference>
<keyword evidence="32" id="KW-1114">Inhibition of host interferon signaling pathway by virus</keyword>
<feature type="transmembrane region" description="Helical" evidence="71">
    <location>
        <begin position="3184"/>
        <end position="3210"/>
    </location>
</feature>
<dbReference type="Pfam" id="PF16251">
    <property type="entry name" value="bCoV_NAB"/>
    <property type="match status" value="1"/>
</dbReference>
<dbReference type="InterPro" id="IPR014829">
    <property type="entry name" value="NSP8_CoV"/>
</dbReference>
<evidence type="ECO:0000256" key="4">
    <source>
        <dbReference type="ARBA" id="ARBA00003368"/>
    </source>
</evidence>
<dbReference type="InterPro" id="IPR029063">
    <property type="entry name" value="SAM-dependent_MTases_sf"/>
</dbReference>
<comment type="catalytic activity">
    <reaction evidence="60">
        <text>ATP + H2O = ADP + phosphate + H(+)</text>
        <dbReference type="Rhea" id="RHEA:13065"/>
        <dbReference type="ChEBI" id="CHEBI:15377"/>
        <dbReference type="ChEBI" id="CHEBI:15378"/>
        <dbReference type="ChEBI" id="CHEBI:30616"/>
        <dbReference type="ChEBI" id="CHEBI:43474"/>
        <dbReference type="ChEBI" id="CHEBI:456216"/>
        <dbReference type="EC" id="3.6.4.12"/>
    </reaction>
</comment>
<evidence type="ECO:0000259" key="75">
    <source>
        <dbReference type="PROSITE" id="PS51442"/>
    </source>
</evidence>
<evidence type="ECO:0000256" key="57">
    <source>
        <dbReference type="ARBA" id="ARBA00044624"/>
    </source>
</evidence>
<evidence type="ECO:0000256" key="41">
    <source>
        <dbReference type="ARBA" id="ARBA00022989"/>
    </source>
</evidence>
<dbReference type="Pfam" id="PF06460">
    <property type="entry name" value="CoV_Methyltr_2"/>
    <property type="match status" value="1"/>
</dbReference>
<name>U5KNN1_9BETC</name>
<feature type="region of interest" description="Y1" evidence="68">
    <location>
        <begin position="2438"/>
        <end position="2528"/>
    </location>
</feature>
<feature type="domain" description="Nsp9 ssRNA-binding" evidence="88">
    <location>
        <begin position="4200"/>
        <end position="4309"/>
    </location>
</feature>
<evidence type="ECO:0000256" key="2">
    <source>
        <dbReference type="ARBA" id="ARBA00001936"/>
    </source>
</evidence>
<evidence type="ECO:0000259" key="99">
    <source>
        <dbReference type="PROSITE" id="PS51991"/>
    </source>
</evidence>
<dbReference type="InterPro" id="IPR024375">
    <property type="entry name" value="NSP3_bCoV"/>
</dbReference>
<feature type="active site" evidence="65">
    <location>
        <position position="6071"/>
    </location>
</feature>
<evidence type="ECO:0000256" key="28">
    <source>
        <dbReference type="ARBA" id="ARBA00022801"/>
    </source>
</evidence>
<feature type="active site" evidence="67">
    <location>
        <position position="6791"/>
    </location>
</feature>
<dbReference type="GO" id="GO:0044172">
    <property type="term" value="C:host cell endoplasmic reticulum-Golgi intermediate compartment"/>
    <property type="evidence" value="ECO:0007669"/>
    <property type="project" value="UniProtKB-SubCell"/>
</dbReference>
<dbReference type="GO" id="GO:0004483">
    <property type="term" value="F:methyltransferase cap1 activity"/>
    <property type="evidence" value="ECO:0007669"/>
    <property type="project" value="UniProtKB-EC"/>
</dbReference>
<evidence type="ECO:0000256" key="22">
    <source>
        <dbReference type="ARBA" id="ARBA00022737"/>
    </source>
</evidence>
<dbReference type="CDD" id="cd21523">
    <property type="entry name" value="SUD_C_MERS-CoV_Nsp3"/>
    <property type="match status" value="1"/>
</dbReference>
<dbReference type="InterPro" id="IPR043503">
    <property type="entry name" value="PLpro_palm_finger_dom_CoV"/>
</dbReference>
<evidence type="ECO:0000259" key="74">
    <source>
        <dbReference type="PROSITE" id="PS51154"/>
    </source>
</evidence>
<dbReference type="InterPro" id="IPR013016">
    <property type="entry name" value="Peptidase_C16_CoV"/>
</dbReference>
<dbReference type="Pfam" id="PF19217">
    <property type="entry name" value="CoV_NSP4_N"/>
    <property type="match status" value="1"/>
</dbReference>
<dbReference type="CDD" id="cd21171">
    <property type="entry name" value="NTD_alpha_betaCoV_Nsp15-like"/>
    <property type="match status" value="1"/>
</dbReference>
<dbReference type="Pfam" id="PF19215">
    <property type="entry name" value="CoV_NSP15_C"/>
    <property type="match status" value="1"/>
</dbReference>
<comment type="catalytic activity">
    <reaction evidence="52">
        <text>uridylyl-uridylyl-ribonucleotide-RNA = a 3'-end uridylyl-2',3'-cyclophospho-uridine-RNA + a 5'-end dephospho-ribonucleoside-RNA</text>
        <dbReference type="Rhea" id="RHEA:67732"/>
        <dbReference type="Rhea" id="RHEA-COMP:13936"/>
        <dbReference type="Rhea" id="RHEA-COMP:17334"/>
        <dbReference type="Rhea" id="RHEA-COMP:17335"/>
        <dbReference type="ChEBI" id="CHEBI:138284"/>
        <dbReference type="ChEBI" id="CHEBI:173079"/>
        <dbReference type="ChEBI" id="CHEBI:173080"/>
    </reaction>
</comment>
<keyword evidence="16" id="KW-0645">Protease</keyword>
<dbReference type="InterPro" id="IPR037204">
    <property type="entry name" value="NSP7_sf_CoV"/>
</dbReference>
<dbReference type="GO" id="GO:0004519">
    <property type="term" value="F:endonuclease activity"/>
    <property type="evidence" value="ECO:0007669"/>
    <property type="project" value="UniProtKB-UniRule"/>
</dbReference>
<comment type="catalytic activity">
    <reaction evidence="1">
        <text>Thiol-dependent hydrolysis of ester, thioester, amide, peptide and isopeptide bonds formed by the C-terminal Gly of ubiquitin (a 76-residue protein attached to proteins as an intracellular targeting signal).</text>
        <dbReference type="EC" id="3.4.19.12"/>
    </reaction>
</comment>
<dbReference type="InterPro" id="IPR002589">
    <property type="entry name" value="Macro_dom"/>
</dbReference>
<dbReference type="InterPro" id="IPR043608">
    <property type="entry name" value="CoV_NSP15_M"/>
</dbReference>
<keyword evidence="12 66" id="KW-0489">Methyltransferase</keyword>
<dbReference type="CDD" id="cd21716">
    <property type="entry name" value="TM_Y_MERS-CoV-like_Nsp3_C"/>
    <property type="match status" value="1"/>
</dbReference>
<dbReference type="PANTHER" id="PTHR43788:SF8">
    <property type="entry name" value="DNA-BINDING PROTEIN SMUBP-2"/>
    <property type="match status" value="1"/>
</dbReference>
<evidence type="ECO:0000256" key="8">
    <source>
        <dbReference type="ARBA" id="ARBA00008087"/>
    </source>
</evidence>
<comment type="cofactor">
    <cofactor evidence="3">
        <name>Mg(2+)</name>
        <dbReference type="ChEBI" id="CHEBI:18420"/>
    </cofactor>
</comment>
<evidence type="ECO:0000256" key="44">
    <source>
        <dbReference type="ARBA" id="ARBA00023136"/>
    </source>
</evidence>
<evidence type="ECO:0000256" key="56">
    <source>
        <dbReference type="ARBA" id="ARBA00043928"/>
    </source>
</evidence>
<feature type="domain" description="NendoU" evidence="93">
    <location>
        <begin position="6706"/>
        <end position="6845"/>
    </location>
</feature>
<evidence type="ECO:0000259" key="90">
    <source>
        <dbReference type="PROSITE" id="PS51953"/>
    </source>
</evidence>
<evidence type="ECO:0000256" key="59">
    <source>
        <dbReference type="ARBA" id="ARBA00047984"/>
    </source>
</evidence>
<dbReference type="PROSITE" id="PS51954">
    <property type="entry name" value="COV_N7_MTASE"/>
    <property type="match status" value="1"/>
</dbReference>
<evidence type="ECO:0000256" key="7">
    <source>
        <dbReference type="ARBA" id="ARBA00004452"/>
    </source>
</evidence>
<dbReference type="InterPro" id="IPR009003">
    <property type="entry name" value="Peptidase_S1_PA"/>
</dbReference>
<feature type="domain" description="AV-Nsp11N/CoV-Nsp15M" evidence="95">
    <location>
        <begin position="6567"/>
        <end position="6689"/>
    </location>
</feature>
<feature type="domain" description="Nsp4C" evidence="83">
    <location>
        <begin position="3223"/>
        <end position="3319"/>
    </location>
</feature>
<feature type="domain" description="Ubiquitin-like" evidence="81">
    <location>
        <begin position="1560"/>
        <end position="1615"/>
    </location>
</feature>
<evidence type="ECO:0000259" key="81">
    <source>
        <dbReference type="PROSITE" id="PS51944"/>
    </source>
</evidence>
<dbReference type="InterPro" id="IPR038123">
    <property type="entry name" value="NSP4_C_sf_CoV"/>
</dbReference>
<evidence type="ECO:0000259" key="88">
    <source>
        <dbReference type="PROSITE" id="PS51951"/>
    </source>
</evidence>
<feature type="transmembrane region" description="Helical" evidence="71">
    <location>
        <begin position="3096"/>
        <end position="3121"/>
    </location>
</feature>
<evidence type="ECO:0000259" key="96">
    <source>
        <dbReference type="PROSITE" id="PS51962"/>
    </source>
</evidence>
<evidence type="ECO:0000259" key="76">
    <source>
        <dbReference type="PROSITE" id="PS51653"/>
    </source>
</evidence>
<dbReference type="Pfam" id="PF06478">
    <property type="entry name" value="CoV_RPol_N"/>
    <property type="match status" value="1"/>
</dbReference>
<dbReference type="PANTHER" id="PTHR43788">
    <property type="entry name" value="DNA2/NAM7 HELICASE FAMILY MEMBER"/>
    <property type="match status" value="1"/>
</dbReference>
<dbReference type="InterPro" id="IPR042515">
    <property type="entry name" value="NSP15_N_CoV"/>
</dbReference>
<comment type="caution">
    <text evidence="68">Lacks conserved residue(s) required for the propagation of feature annotation.</text>
</comment>
<dbReference type="GO" id="GO:0039502">
    <property type="term" value="P:symbiont-mediated suppression of host type I interferon-mediated signaling pathway"/>
    <property type="evidence" value="ECO:0007669"/>
    <property type="project" value="UniProtKB-KW"/>
</dbReference>
<evidence type="ECO:0000256" key="18">
    <source>
        <dbReference type="ARBA" id="ARBA00022692"/>
    </source>
</evidence>
<evidence type="ECO:0000256" key="13">
    <source>
        <dbReference type="ARBA" id="ARBA00022616"/>
    </source>
</evidence>
<dbReference type="InterPro" id="IPR037230">
    <property type="entry name" value="NSP8_sf_CoV"/>
</dbReference>
<dbReference type="InterPro" id="IPR001205">
    <property type="entry name" value="RNA-dir_pol_C"/>
</dbReference>
<evidence type="ECO:0000259" key="83">
    <source>
        <dbReference type="PROSITE" id="PS51946"/>
    </source>
</evidence>
<dbReference type="InterPro" id="IPR027352">
    <property type="entry name" value="NSP13_ZBD_CoV-like"/>
</dbReference>
<keyword evidence="9" id="KW-0696">RNA-directed RNA polymerase</keyword>
<evidence type="ECO:0000256" key="58">
    <source>
        <dbReference type="ARBA" id="ARBA00046192"/>
    </source>
</evidence>
<evidence type="ECO:0000259" key="100">
    <source>
        <dbReference type="PROSITE" id="PS51992"/>
    </source>
</evidence>
<dbReference type="Pfam" id="PF08715">
    <property type="entry name" value="CoV_peptidase"/>
    <property type="match status" value="1"/>
</dbReference>
<feature type="domain" description="CV ZBD" evidence="76">
    <location>
        <begin position="5384"/>
        <end position="5496"/>
    </location>
</feature>
<keyword evidence="36" id="KW-1100">Inhibition of host NF-kappa-B by virus</keyword>
<feature type="active site" evidence="65">
    <location>
        <position position="6172"/>
    </location>
</feature>
<feature type="domain" description="NiRAN" evidence="84">
    <location>
        <begin position="4455"/>
        <end position="4712"/>
    </location>
</feature>
<feature type="domain" description="Nsp15 N-terminal oligomerization" evidence="94">
    <location>
        <begin position="6506"/>
        <end position="6566"/>
    </location>
</feature>
<evidence type="ECO:0000256" key="30">
    <source>
        <dbReference type="ARBA" id="ARBA00022807"/>
    </source>
</evidence>
<keyword evidence="26 62" id="KW-0863">Zinc-finger</keyword>
<comment type="catalytic activity">
    <reaction evidence="61">
        <text>a 5'-end (N(7)-methyl 5'-triphosphoguanosine)-ribonucleoside in mRNA + S-adenosyl-L-methionine = a 5'-end (N(7)-methyl 5'-triphosphoguanosine)-(2'-O-methyl-ribonucleoside) in mRNA + S-adenosyl-L-homocysteine + H(+)</text>
        <dbReference type="Rhea" id="RHEA:67020"/>
        <dbReference type="Rhea" id="RHEA-COMP:17167"/>
        <dbReference type="Rhea" id="RHEA-COMP:17168"/>
        <dbReference type="ChEBI" id="CHEBI:15378"/>
        <dbReference type="ChEBI" id="CHEBI:57856"/>
        <dbReference type="ChEBI" id="CHEBI:59789"/>
        <dbReference type="ChEBI" id="CHEBI:156461"/>
        <dbReference type="ChEBI" id="CHEBI:167609"/>
        <dbReference type="EC" id="2.1.1.57"/>
    </reaction>
</comment>
<keyword evidence="43" id="KW-1072">Activation of host autophagy by virus</keyword>
<comment type="cofactor">
    <cofactor evidence="2">
        <name>Mn(2+)</name>
        <dbReference type="ChEBI" id="CHEBI:29035"/>
    </cofactor>
</comment>
<evidence type="ECO:0000256" key="68">
    <source>
        <dbReference type="PROSITE-ProRule" id="PRU01336"/>
    </source>
</evidence>
<evidence type="ECO:0000256" key="1">
    <source>
        <dbReference type="ARBA" id="ARBA00000707"/>
    </source>
</evidence>
<dbReference type="Proteomes" id="UP000095937">
    <property type="component" value="Segment"/>
</dbReference>
<keyword evidence="15" id="KW-1130">Modulation of host ubiquitin pathway by virus</keyword>
<dbReference type="GO" id="GO:0008270">
    <property type="term" value="F:zinc ion binding"/>
    <property type="evidence" value="ECO:0007669"/>
    <property type="project" value="UniProtKB-UniRule"/>
</dbReference>
<dbReference type="GO" id="GO:0016829">
    <property type="term" value="F:lyase activity"/>
    <property type="evidence" value="ECO:0007669"/>
    <property type="project" value="UniProtKB-KW"/>
</dbReference>
<dbReference type="CDD" id="cd21815">
    <property type="entry name" value="MERS-CoV-like_Nsp3_betaSM"/>
    <property type="match status" value="1"/>
</dbReference>
<dbReference type="InterPro" id="IPR042570">
    <property type="entry name" value="NSP3_NAB_bCoV_sf"/>
</dbReference>
<dbReference type="PROSITE" id="PS51960">
    <property type="entry name" value="COV_NSP15_NTD"/>
    <property type="match status" value="1"/>
</dbReference>
<dbReference type="PROSITE" id="PS51993">
    <property type="entry name" value="COV_3ECTO"/>
    <property type="match status" value="1"/>
</dbReference>
<dbReference type="PROSITE" id="PS51951">
    <property type="entry name" value="COV_NSP9_SSRNA_BD"/>
    <property type="match status" value="1"/>
</dbReference>
<dbReference type="InterPro" id="IPR044343">
    <property type="entry name" value="NSP13_1B_dom_CoV"/>
</dbReference>
<keyword evidence="47" id="KW-1095">Inhibition of host ISG15 by virus</keyword>
<comment type="catalytic activity">
    <reaction evidence="57">
        <text>a 5'-end diphospho-ribonucleoside in mRNA + GTP + H(+) = a 5'-end (5'-triphosphoguanosine)-ribonucleoside in mRNA + diphosphate</text>
        <dbReference type="Rhea" id="RHEA:67012"/>
        <dbReference type="Rhea" id="RHEA-COMP:17165"/>
        <dbReference type="Rhea" id="RHEA-COMP:17166"/>
        <dbReference type="ChEBI" id="CHEBI:15378"/>
        <dbReference type="ChEBI" id="CHEBI:33019"/>
        <dbReference type="ChEBI" id="CHEBI:37565"/>
        <dbReference type="ChEBI" id="CHEBI:167616"/>
        <dbReference type="ChEBI" id="CHEBI:167617"/>
        <dbReference type="EC" id="2.7.7.50"/>
    </reaction>
    <physiologicalReaction direction="left-to-right" evidence="57">
        <dbReference type="Rhea" id="RHEA:67013"/>
    </physiologicalReaction>
</comment>
<evidence type="ECO:0000259" key="86">
    <source>
        <dbReference type="PROSITE" id="PS51949"/>
    </source>
</evidence>
<dbReference type="InterPro" id="IPR043178">
    <property type="entry name" value="PLpro_thumb_sf_CoV"/>
</dbReference>
<keyword evidence="19" id="KW-0548">Nucleotidyltransferase</keyword>
<accession>U5KNN1</accession>
<dbReference type="Pfam" id="PF08710">
    <property type="entry name" value="CoV_NSP9"/>
    <property type="match status" value="1"/>
</dbReference>
<protein>
    <recommendedName>
        <fullName evidence="69">ORF1ab polyprotein</fullName>
    </recommendedName>
</protein>
<feature type="domain" description="RdRp Nsp7 cofactor" evidence="86">
    <location>
        <begin position="3918"/>
        <end position="4000"/>
    </location>
</feature>
<dbReference type="Gene3D" id="2.60.120.1680">
    <property type="match status" value="1"/>
</dbReference>
<keyword evidence="44 71" id="KW-0472">Membrane</keyword>
<dbReference type="InterPro" id="IPR032592">
    <property type="entry name" value="NSP3_NAB_bCoV"/>
</dbReference>
<keyword evidence="11" id="KW-0945">Host-virus interaction</keyword>
<feature type="region of interest" description="ZF2" evidence="68">
    <location>
        <begin position="2488"/>
        <end position="2498"/>
    </location>
</feature>
<evidence type="ECO:0000256" key="16">
    <source>
        <dbReference type="ARBA" id="ARBA00022670"/>
    </source>
</evidence>
<dbReference type="InterPro" id="IPR047566">
    <property type="entry name" value="CoV_NSP3_Y"/>
</dbReference>
<evidence type="ECO:0000259" key="101">
    <source>
        <dbReference type="PROSITE" id="PS51993"/>
    </source>
</evidence>
<dbReference type="CDD" id="cd21689">
    <property type="entry name" value="stalk_CoV_Nsp13-like"/>
    <property type="match status" value="1"/>
</dbReference>
<comment type="function">
    <text evidence="53">Plays a role in viral RNA synthesis through two distinct activities. The N7-guanine methyltransferase activity plays a role in the formation of the cap structure GpppA-RNA. The proofreading exoribonuclease reduces the sensitivity of the virus to RNA mutagens during replication. This activity acts on both ssRNA and dsRNA in a 3'-5' direction.</text>
</comment>
<dbReference type="InterPro" id="IPR043177">
    <property type="entry name" value="PLpro_N_sf_CoV"/>
</dbReference>
<dbReference type="Pfam" id="PF19216">
    <property type="entry name" value="CoV_NSP15_M"/>
    <property type="match status" value="1"/>
</dbReference>
<feature type="domain" description="CoV Nsp2 middle" evidence="98">
    <location>
        <begin position="488"/>
        <end position="721"/>
    </location>
</feature>
<evidence type="ECO:0000256" key="12">
    <source>
        <dbReference type="ARBA" id="ARBA00022603"/>
    </source>
</evidence>
<dbReference type="PROSITE" id="PS51657">
    <property type="entry name" value="PSRV_HELICASE"/>
    <property type="match status" value="1"/>
</dbReference>
<evidence type="ECO:0000259" key="91">
    <source>
        <dbReference type="PROSITE" id="PS51954"/>
    </source>
</evidence>
<feature type="domain" description="Macro" evidence="78">
    <location>
        <begin position="1357"/>
        <end position="1483"/>
    </location>
</feature>
<dbReference type="CDD" id="cd21161">
    <property type="entry name" value="NendoU_cv_Nsp15-like"/>
    <property type="match status" value="1"/>
</dbReference>
<dbReference type="InterPro" id="IPR044367">
    <property type="entry name" value="NSP6_betaCoV"/>
</dbReference>
<dbReference type="InterPro" id="IPR043612">
    <property type="entry name" value="CoV_NSP4_N"/>
</dbReference>
<feature type="active site" evidence="67">
    <location>
        <position position="6751"/>
    </location>
</feature>
<feature type="domain" description="N7-MTase" evidence="91">
    <location>
        <begin position="6277"/>
        <end position="6505"/>
    </location>
</feature>
<dbReference type="CDD" id="cd21563">
    <property type="entry name" value="Macro_cv_SUD-M_Nsp3-like"/>
    <property type="match status" value="1"/>
</dbReference>
<keyword evidence="24" id="KW-0688">Ribosomal frameshifting</keyword>
<evidence type="ECO:0000256" key="51">
    <source>
        <dbReference type="ARBA" id="ARBA00023280"/>
    </source>
</evidence>
<evidence type="ECO:0000259" key="95">
    <source>
        <dbReference type="PROSITE" id="PS51961"/>
    </source>
</evidence>
<keyword evidence="25 67" id="KW-0255">Endonuclease</keyword>
<dbReference type="GO" id="GO:0003727">
    <property type="term" value="F:single-stranded RNA binding"/>
    <property type="evidence" value="ECO:0007669"/>
    <property type="project" value="InterPro"/>
</dbReference>
<dbReference type="InterPro" id="IPR044322">
    <property type="entry name" value="NSP15_M_alpha_beta_CoV"/>
</dbReference>
<dbReference type="PROSITE" id="PS51442">
    <property type="entry name" value="M_PRO"/>
    <property type="match status" value="1"/>
</dbReference>
<dbReference type="CDD" id="cd21560">
    <property type="entry name" value="betaCoV-Nsp6"/>
    <property type="match status" value="1"/>
</dbReference>
<dbReference type="InterPro" id="IPR009466">
    <property type="entry name" value="NSP14_CoV"/>
</dbReference>
<dbReference type="InterPro" id="IPR043611">
    <property type="entry name" value="CoV_NSP3_C"/>
</dbReference>
<dbReference type="Pfam" id="PF11633">
    <property type="entry name" value="bCoV_SUD_M"/>
    <property type="match status" value="1"/>
</dbReference>
<evidence type="ECO:0000256" key="27">
    <source>
        <dbReference type="ARBA" id="ARBA00022786"/>
    </source>
</evidence>
<evidence type="ECO:0000256" key="46">
    <source>
        <dbReference type="ARBA" id="ARBA00023200"/>
    </source>
</evidence>
<proteinExistence type="inferred from homology"/>
<dbReference type="CDD" id="cd21827">
    <property type="entry name" value="betaCoV_Nsp7"/>
    <property type="match status" value="1"/>
</dbReference>
<keyword evidence="18 71" id="KW-0812">Transmembrane</keyword>
<comment type="function">
    <text evidence="4">The replicase polyprotein of coronaviruses is a multifunctional protein: it contains the activities necessary for the transcription of negative stranded RNA, leader RNA, subgenomic mRNAs and progeny virion RNA as well as proteinases responsible for the cleavage of the polyprotein into functional products.</text>
</comment>
<dbReference type="Pfam" id="PF08717">
    <property type="entry name" value="CoV_NSP8"/>
    <property type="match status" value="1"/>
</dbReference>
<evidence type="ECO:0000256" key="10">
    <source>
        <dbReference type="ARBA" id="ARBA00022557"/>
    </source>
</evidence>
<dbReference type="SUPFAM" id="SSF101816">
    <property type="entry name" value="Replicase NSP9"/>
    <property type="match status" value="1"/>
</dbReference>
<dbReference type="PROSITE" id="PS51962">
    <property type="entry name" value="COV_NSP1"/>
    <property type="match status" value="1"/>
</dbReference>
<dbReference type="PROSITE" id="PS51947">
    <property type="entry name" value="NIRAN"/>
    <property type="match status" value="1"/>
</dbReference>
<dbReference type="Pfam" id="PF19219">
    <property type="entry name" value="CoV_NSP15_N"/>
    <property type="match status" value="1"/>
</dbReference>
<dbReference type="GO" id="GO:0005524">
    <property type="term" value="F:ATP binding"/>
    <property type="evidence" value="ECO:0007669"/>
    <property type="project" value="UniProtKB-KW"/>
</dbReference>
<dbReference type="Gene3D" id="3.40.50.150">
    <property type="entry name" value="Vaccinia Virus protein VP39"/>
    <property type="match status" value="1"/>
</dbReference>
<dbReference type="PROSITE" id="PS51990">
    <property type="entry name" value="COV_NSP2_M"/>
    <property type="match status" value="1"/>
</dbReference>
<comment type="subcellular location">
    <subcellularLocation>
        <location evidence="6">Host cytoplasm</location>
        <location evidence="6">Host perinuclear region</location>
    </subcellularLocation>
    <subcellularLocation>
        <location evidence="7">Host endoplasmic reticulum-Golgi intermediate compartment</location>
    </subcellularLocation>
    <subcellularLocation>
        <location evidence="5">Host membrane</location>
        <topology evidence="5">Multi-pass membrane protein</topology>
    </subcellularLocation>
</comment>
<dbReference type="CDD" id="cd21592">
    <property type="entry name" value="MERS-CoV-like_RdRp"/>
    <property type="match status" value="1"/>
</dbReference>
<evidence type="ECO:0000256" key="11">
    <source>
        <dbReference type="ARBA" id="ARBA00022581"/>
    </source>
</evidence>
<keyword evidence="51" id="KW-0899">Viral immunoevasion</keyword>
<feature type="domain" description="ExoN" evidence="90">
    <location>
        <begin position="6053"/>
        <end position="6268"/>
    </location>
</feature>
<keyword evidence="28 67" id="KW-0378">Hydrolase</keyword>
<feature type="region of interest" description="Disordered" evidence="70">
    <location>
        <begin position="1129"/>
        <end position="1165"/>
    </location>
</feature>
<evidence type="ECO:0000259" key="73">
    <source>
        <dbReference type="PROSITE" id="PS51124"/>
    </source>
</evidence>
<dbReference type="InterPro" id="IPR014828">
    <property type="entry name" value="NSP7_CoV"/>
</dbReference>
<evidence type="ECO:0000256" key="17">
    <source>
        <dbReference type="ARBA" id="ARBA00022679"/>
    </source>
</evidence>
<dbReference type="Gene3D" id="1.10.8.370">
    <property type="entry name" value="nsp7 replicase"/>
    <property type="match status" value="1"/>
</dbReference>
<dbReference type="InterPro" id="IPR047570">
    <property type="entry name" value="NSP12_IF_CoV"/>
</dbReference>
<evidence type="ECO:0000256" key="60">
    <source>
        <dbReference type="ARBA" id="ARBA00047995"/>
    </source>
</evidence>
<evidence type="ECO:0000259" key="79">
    <source>
        <dbReference type="PROSITE" id="PS51942"/>
    </source>
</evidence>
<dbReference type="PROSITE" id="PS51653">
    <property type="entry name" value="CV_ZBD"/>
    <property type="match status" value="1"/>
</dbReference>
<keyword evidence="46" id="KW-1035">Host cytoplasm</keyword>
<dbReference type="InterPro" id="IPR048672">
    <property type="entry name" value="NSP13_ZBD_CoV"/>
</dbReference>
<dbReference type="InterPro" id="IPR046443">
    <property type="entry name" value="a/bCoV_NSP1_glob"/>
</dbReference>
<sequence>MSSATGEGSQGARATYRAALNNEKRHDHVALTVPCCGTGAKVTALSPWFMDGVVAYETVKEMLLKGENLLFAPINLSGFIKFLPGPRVYLVERLTGGTYSEPFIVNQLAFSDEQDGPMMGTTLQGKPIGFFFPFDEELVTGTYTFKLRKNGLGGQLFREVPRFENHDFHGIEGFSQIVEDLQEDPKGKFSNKLYKKLCGGDVTPVDQYMCGFDGSPIKPYLDLANKEGLIKLADVEADVRSRVDKHGFLIFKGTTYRVVWFTERKNVDYSKQTLFTVNCVVQRNGVQDVPAHPFTLGGRVDQLKPHVAKGNLVGLTLKAKILYTMYGEDAVEEPSYIYHSAFVDCGNCNEGKWCTGNAVAGFACECGASYTARDVLLQSSGLVKPNALFCATCPFAEGDRCSSECKHTTPQIVSHLSEKCVVFPSGKSFVLAFGGALFTYMGCAEGTMYFVPRAKSVVSRIGTACFTGCVGAWDKVQQVANLFTQKAQQQLNFVNEFVVSDVVLAILTGTTSTLDELRSLLQGITFEKMRDYCVKHGIKVTMGDYVDSAINVGGASVRSAAINAPFVVLSALGESFKKIAAVPFKVGSSFLKTWEYLSDCIVYRVLPYELEDVSDFVQLLFNCVEISAASMYFASVVIREKVNTMFNALPLSVQTAADNIIDVCLRATLCTVKFLNDLLSLVKLVVCKAFVYTNAGFMSTLEKTSPAAQKLLDVLSKAFKLLHKKVSWAGSKVHAVIYEGKDALVFSSGTYHCVTAPGSVVGAHLDATIPGEVVKKQLSMLTATNYSTTVDVRPRTRSVELVYGQLETTNMHSPDVVVGDYVIISDKVFVRSEEDGQLAFYPMCTNGKAVPCMFTLKGGAPIKKVSFGNDEVHEIDSVRTVTVEYNIHPVLDTLLSNTELKTFVVDKDLTVSEFAFVVQEAVADLLAKLLRGIALDDFDLEDFVDTKVYVFNLDGDEVWKSTMIFSVHPVDCDDEEIDDALEEDDSFNEEEESDSWAEMVDAIFPLSDEAEGDVAVEEQSLVDDAGVVSPSAAAEKIVPMHDVSDDSASNNEESVCADVEPKGVAPPVEDVIVETKVPTTPILEESDNPVLAEADSSQQSDCVEHSVVVETTNTPEVCVDVEHCGVDQISEEVPKGAAPPAMEEEKPSQEVSVSPEPSLKEDKPHEDCQQQLADKKQLVEVVSDDQIDPLKNYKHKVLSGNVTIVLADAIKLAKCFSTSVLVNAANSHLKHAGGIAHAIDSASKGAVQRESDDYIKNNGALQVGDAVLLKGHGLAKHILHVVGPDARQGQDVTLLSKCYKAMNAHPLVVTPLVSAGIFGVDPKVSLQMLQQVAKTRFLVCVNSANTYEELTKVVIPQGLTFSFEGMKSAVSKAKEYGFTMFICVDNKQNLKLLKTLGVKVDKKQSTVNGVRYYCYTSEDTVPNLVAVANKQKGIVALPLGYVTHGFDLMQAAAIVKMVTVPYVCLLANKEQLAILQGHVLKSTPFEEFVSGIKDNGYAHWQLVQGEIIVNGVSYSKLLQWSDQTVVYSCSKLFVLKNGILLPFKSVEQCRSYLNSRTTQQLDIEVLVTVDGVNFRTVILNNKNTFRSQLGTVFLDGVDVSDTIPSVDKNGASMYIADNFSKEELAAVKETYGVEDPAFLYKYYSIRAKVIKWKMAMCEGSPSLCLNSNNCYLNAAVMMLDCLRDVRFNIPALQSAYMKFKGGDFGDFISLLMAYGNCTYGQPDDASMLLHTALSKAELLVSARMVWREWCDHCGVKDVVITGIKACVYVGVQTLNELRECNHYICQCGGVRFRQLVECVTPWLLLSGPPNEELVANPDFVAFNVFIGHATGVGHFVHARVKKGLLYKYDSGTLTKASDWRCKVTDKLYPGQKYTAECEIVVYSLDGNQKAEKQPDLSAYYVKDGKYYTNKPSLEFTPATFASGVVYTNSCFIVKDDDNIGHAFNKLLGFDKNKPASKQLTYSLLPNEEGDVLLAEFKSYDPMYKNGAAYKGKPILWVNNGLYDSKLNKYNRASLRQIFDIQPVETKNRFASLKVEEVDERPTSLVQEETVVSEKSELKIVKCKGLSKPFVKNGFSFISDDKGILTVEYLTKEDMHTLYVNPKSQIIVLKDNWLSGLFQMHTVQSGDLNVIASSGSLTKKVKLLFKTSSMCKEFLSRTFVATKCVNSVVSSTVRKICCNKDIFLKAFSFIKILCFVPLRHFNKQKECINVDVNALSIAGVVTGNVIKQCCSTGFYLFKQKLRRIDWKASLRWLLFMLTTVVMLFSVYHLYVFNAVLTSDVIKEVNTGIKGVYYRISSYLGVTSVCDGFSNNYRNVSFNRDDYCEKFGYVCHWCLMGQDSLTHYSAIQIVQTNLSHYVLSIDWMWFWIELSVAYLMYTPAFNWVLLVCTLQYFFSQTNHIINWRSYNFVMSGVYLLTTYIPLCGLLRVYNVLATLWYLRRFYNHVINGCKDTACMLCYKRNRLTRVEASTVVCGVKRTFYITANGGISFCSRHNWNCVDCDTTGLGHTFICEEVANDLTTSLRRLVKPTDRSHYYVESVEVKNSVVQLNYTRDGQLCYERVPLCNFSNIDKFKFKEVCKSTTGIPEFNFVIYDSTDRGQENLARSACVYYSQVLCKSILLVDSNLMNTVGDSSAIAIRLLDSFINSFASLYNVSRDKLEKLISTAKDCVKRGEDLQSVLKTFIQAARVHANVESDVETASIVDGIQYAHKNDIELVTDSFNNYIPSYVKPDSIATVDLGCLIDLKAASVNPASMRNANGACVWNIDAYLKLSDSLKRQIRVACRKCSLNFKLTTSKLRAQDNILSVKFSVTKFVGGSLNSKLGSFLFKMYAGFTICLVILAILMYCILPTFNMAKVDFNNDRILGYKVLDNGIVRDIGIDDKCFVNKYNTFDAWYQQEFGNSYDNDYNCPVVVAVIAGISGERVPGVPTSLIWAGNQILFFVSRVFATNSNICYTPSMEIAYEKFSDSGCVLAAECTLFKDAVGSMIPYCYDANVLPGAVPYDTMLPHVRYDLYDSNMFIKFPEVIVEGTLRVVKTLKTQYCRLGSCEWSEAGICVSTNGSWMLNNEHYASKPGVYCGSDYLDMVRRSLMFLFQPITYFQLTTSLFMGLCLCLGIVVIFYYVNKFKRAFADYTQCVLIAVMATGLNGLCLCFVASNPFLIVPYSAFYYYSTFYVTNEPAVVMHASWLIMFLPVASVWVVCSYLAAICFRHCFWVLAYFSRKKVDVFTDGKLNCTFQEAAANIFVVNRDTYVALRNAISQDAYNKYLGMFNKYKYFSGVMDTAAYREASAAHLAKALQVFSENGSDLLYQPPNCSLASSVLQSGLVKMAHPSGAVEQCIVQVTCGSMTLNGLWLDNIVYCPRHVMCPQDQLVDPNYDALLNSMTNHSFTIQRHGRSTANLRCTGHAMHGTLLKLTVDSANPETPAYTFTTIKQGSSFSVLACYNGRPSGTYTVVMRPNSTIKGSFLCGSCGSVGYVKEGNVINFCYMHQMELANGTHTGSSFDGKMYGNFQDRQIYQAQLSDKHCTINVVAWLYAAVLNGCNWFVKPNKTGVAAFNEWALSNQFTEFVSTQALELLAVKTGVQIEQLLYSIQQLNNGFQGNVILGSTMLEDEYTPEDVNMQMMGVVMQSSVRKITYGFTHWLLATCVLTYVVILQLTKFTIWNYLFNVIPLQLTPIMFVVLALAMLCVKHKHAFLTTFLLPGALCLTYANLVYEPNTPVSSFLITFVNWLNPDGTYMRTTHMDLGVYVSLCLALLVAVRRLYKPSVTNCAFALTSLVMWFYSYSIGDASSPIVYLQFVTAATSDYMVTVFLAVNVAKCFAYLTSMYFTTLSVVVPEVKIVLLMYICIGFICTMYFGVFSFLNLKMRAPMGVYSYEVSTQEFRYMNANGLRAPRNSWDAMVLNFKLLGVGGVPCIKIASVQSKLTDLKCTSVVLLSVLQQLHLEANSKAWSHCVKLHNDILSATDPSEAFDKFVALLATLMSFSGSVDLDALASELLDNPSVLQSTLTEFSHLASYAELETAQKSYQEAIAAGDASPQMLKALQKAVNVAKNTYEKDKAIARKLERMAEQAMTSMYKQARAEDKKSKIVSAMQTMLFGMIKKLDNDVLNGIISNARNGCVPLSIIPLCASNKLRVVIPDMQIWKQVVTYPVLSYAGALWDITLINNVDGEVVRPSDVVDTNESLTWPLLLECTRAVASAVKLQNNEIKPTGLKTMVVSAGQEQNSCTVKSVAYYEPVQGRKMLMGILSEDAHLKWARVEGQDGFITIELQPPCKFLIAGSKGPEVRYLYFVKNLNNLHRGQLLGHIAATVRLQAGSNTEYASNSSVLSLVNFAVDPARAYTDYVNAGGTPLTNCVKMLTPKTGTGIAISVKPESNLDQETYGGASVCLYCRAHIEHPDVSGVCKFKGKFVQIPAQCTRDPVGFCLANVQCNVCQYWVGYGCNCDSLRENTMLHSKDTNFLNRVRGSIVDARIEPCASGLATDVVYRAFDICNYKARVAGIGKHYKTNTCRFVELDDQGHKLDSYFVVKRHTLENYELERHCYDLLKACDSVAAHDFFVFDVDKTKTPHIVRQRLTEYTMMDLVYALRHFDQNNCEVLKTILVRYGCCEESYFDNKLWFDFVENPDVIRVYHKLGELVRRAMLSTVKFCDHMVKSGLVGVLTLDNQDLNGKWYDFGDFVVTQPGAGVAVVDSYYSYLMPVLSMTDALAAETHKDCELSKPLIEWSLLDYDFTDYKLCLFEKYFKHWDQPYHPNCVNCVDDRCILHCANFNVLFSMTLPKTCFGPLVRKVYVDGVPFVVSCGYHYKELGLVMNMDVNMHSHRLSLKELMMYAADPAMHVASSNALLDLRTSCFSVAALATGLTFQTVRPGNFNQDFYDFVVSKGFFKEGSSVTLKHFFYAQDGHAAITDYNYYSYNLPTMCDIKQLLFCLEVVNKYFDIYDGGCLNASEVIVNNLDKSAGYPFNKFGKARVYYESMSYQEQDELFALTKRNVVPTITQMNLKYAISAKNRARTVAGVSILSTMTNRQYHQKMLKSMAATRGATCVIGTTKFYGGWDFMLKTLYKDVDNPELMGWDYPKCDRAMPNMCRIFASLVLARKHSTCCTNSDRFYRLANECAQVLSEYVLCGGGYYVKPGGTSSGDATTAYANSVFNILQAVTSNVGALMGANGNKIIDKEVKDMQFELYVNIYRNSKPDFKFVDKYYAFLNRHFSMMILSDDGVVCYNKDYAARGYIAGIQNFKETLYYQNNVFLSEAKCWVEPDIDKGPHEFCSQHTLLIKEGEDHYFLPYPDPSRILSAGCFVDDIIKTDGTLMVERFVSLAIDAYPLTKHDNIEYQNVFWVYLQYIEKLYKDLTGHMLDTYSVMLCGDNSSKFWEEQFYKDLYSAPTTLQAVGSCVVCHSQTSLRCGTCIRRPFLCCKCCYDHVIATPHKMVLSVSPYVCNAPGCDVSDVTKLYLGGMSYFCVNHKPICSFPLCANGLVFGLYKNMCTGSASIAEFNRLATCDWSESGDYTLANTTTEPLKLFAAETLRATEEASKQSYAIATIKEIVGERELILVWEAGKSKPPLNRNYVFTGYHITKNSKVQLGEYVFERVDYSETVTYKSSTTYKLSIGDIFVLTSHSVATLTAPTVVNQEKYVKIVGLYPTLTVPTEFSTHVVNFQKVGYNKFVTVQGPPGTGKSHFAVGLAIYYPTARIIFTACSHAAVDALCEKAFKYLNIAKCSRIIPAKARVECYDRFKVNETTSQYVFSTINALPETTADILVVDEVSMCTNYDLSIINARVKAKHIVYVGDPAQLPAPRTLLTRGTLEPENFNSVTRFMCNLGPDIFLSTCYRCPKEIVTTVSALVYNNKLLSKKEQSGQCFKLLYKGCVTHDASSAINRPQLVFVKNFIAANPAWSKAVFISPYNSQNAVARSMLGLNTQTVDSSQGSEYPYVIFCQTADTAHANNINRFNVAVTRAQKGILCVMTSQALFDSLQFSELSVNNYKLQSQIVTGLYKDCSREMSGLSPAYAPTYMSVDEKFKTNDELCVNLNIPANVSYSRVISRMGFKLDASIPNYPKLFITKEEAIRQVRSWIGFDVEGAHASRNACGTNVPLQLGFSTGVNFVVQPVGVVDTDWGNMLTNISAKPPPGEQFKHLVPLMHKGAAWPVVRRRIVQMVSDTLDKLSDHCTFVCWAHGFELTSASYFCKIGKEQKCCMCNRRAGAYSSPLHSYACWAHSSGYDYVYNPFFVDVQQWGYVGNLATNHDRYCTLHQGAHVASNDAIMTRCLAVHSCFIERVDWDIEYPYISHEKQLNSFCRIVERNVVRAALLAGGFNHVYDIGNPKGIPIVEDPVVDWHYYDAQPLRKNVKQLFYTEAMASDFSDGLCLFWNCNVPLYPNNAIVCRFDTRVHSEFNLPGCNGGSLYVNKHAFHTPAYDVSAFRNLKPMPFFYYSTTPCEVHGTGSMLEDIDYVPLKSAVCVTACNLGGAVCRKHAIEYREYVEAYNLVSAAGFRLWCYKTFDIYNLWSTFSRVQGLENIAFNVVKHGHFKGVEGELPVAVVNDKIFTKSGVNDVCVFENKTNLPTNVAFELYAKRAVRSHPDFKLLKNLQADVCYKHVLWDYDRSNIYGTATIGVCKYTDIDINASLNICFDIRDQGSLEKFLTLQNGILISDRKIKNYPCVVGPDYAYFNGAIIRDSETIKQPVKFYIYKKLNGEFLQFSDSIYTQGRSCSDFEPCTQMEKDFLSMESNVFIKKYNLEDYAFEHVVYGDFSHTTLGGLHLLIGLYKKSLEGHIIMEEMLKESATIHNYFITETNTASFKAVCSVIDLTLDDFVQILKSLDLGVVSKVVKISIDLTFVEFMLWCREGQVKTFYPRLQASNDWKPGLAMPSLFKVQNVNLEPCQLVNYGQSISMPRGVHMNIAKYMQLAQYLNTCTIAVPANMRVMHFGAGSDKGVSPGTSVLRQWLPSDAVLIDNDINNFVSDADITLFGDCATVRIGQQVDLVISDMYDPSTKNVRESNESKALFFTYLCNFINRNLALGGSVAIKITEHSWSAELYELMGKFAWWTVFCTNANASSSEGFLIGVNYLGTFKEVIDGSAMHANYIFWRNSTPMNLSTYSLFDLSKFCLKLKGTPILQLKESQINELVVSLLSQGKLLIRDNDTLSVSTDVLVNVYKSNPKRGNMYIC</sequence>
<keyword evidence="10" id="KW-1192">Host mRNA suppression by virus</keyword>
<dbReference type="InterPro" id="IPR037227">
    <property type="entry name" value="EndoU-like"/>
</dbReference>
<dbReference type="GO" id="GO:0039648">
    <property type="term" value="P:symbiont-mediated perturbation of host ubiquitin-like protein modification"/>
    <property type="evidence" value="ECO:0007669"/>
    <property type="project" value="UniProtKB-KW"/>
</dbReference>
<feature type="domain" description="DPUP" evidence="79">
    <location>
        <begin position="1483"/>
        <end position="1555"/>
    </location>
</feature>
<keyword evidence="29" id="KW-0347">Helicase</keyword>
<dbReference type="GO" id="GO:0039520">
    <property type="term" value="P:symbiont-mediated activation of host autophagy"/>
    <property type="evidence" value="ECO:0007669"/>
    <property type="project" value="UniProtKB-KW"/>
</dbReference>
<dbReference type="InterPro" id="IPR014822">
    <property type="entry name" value="NSP9_CoV"/>
</dbReference>
<dbReference type="PROSITE" id="PS50507">
    <property type="entry name" value="RDRP_SSRNA_POS"/>
    <property type="match status" value="1"/>
</dbReference>
<feature type="active site" evidence="67">
    <location>
        <position position="6736"/>
    </location>
</feature>
<evidence type="ECO:0000256" key="26">
    <source>
        <dbReference type="ARBA" id="ARBA00022771"/>
    </source>
</evidence>
<evidence type="ECO:0000256" key="62">
    <source>
        <dbReference type="PROSITE-ProRule" id="PRU00444"/>
    </source>
</evidence>
<reference evidence="104 105" key="1">
    <citation type="journal article" date="2014" name="J. Virol.">
        <title>Characterization of a novel betacoronavirus related to middle East respiratory syndrome coronavirus in European hedgehogs.</title>
        <authorList>
            <person name="Corman V.M."/>
            <person name="Kallies R."/>
            <person name="Philipps H."/>
            <person name="Gopner G."/>
            <person name="Muller M.A."/>
            <person name="Eckerle I."/>
            <person name="Brunink S."/>
            <person name="Drosten C."/>
            <person name="Drexler J.F."/>
        </authorList>
    </citation>
    <scope>NUCLEOTIDE SEQUENCE [LARGE SCALE GENOMIC DNA]</scope>
    <source>
        <strain evidence="104">ErinaceusCoV/2012-216/GER/2012</strain>
    </source>
</reference>
<dbReference type="InterPro" id="IPR050534">
    <property type="entry name" value="Coronavir_polyprotein_1ab"/>
</dbReference>
<evidence type="ECO:0000256" key="14">
    <source>
        <dbReference type="ARBA" id="ARBA00022632"/>
    </source>
</evidence>
<dbReference type="GO" id="GO:0004484">
    <property type="term" value="F:mRNA guanylyltransferase activity"/>
    <property type="evidence" value="ECO:0007669"/>
    <property type="project" value="UniProtKB-EC"/>
</dbReference>
<evidence type="ECO:0000256" key="47">
    <source>
        <dbReference type="ARBA" id="ARBA00023208"/>
    </source>
</evidence>
<feature type="domain" description="Nsp12 RNA-dependent RNA polymerase" evidence="85">
    <location>
        <begin position="4816"/>
        <end position="5383"/>
    </location>
</feature>
<evidence type="ECO:0000256" key="52">
    <source>
        <dbReference type="ARBA" id="ARBA00024600"/>
    </source>
</evidence>
<dbReference type="Gene3D" id="3.40.50.11580">
    <property type="match status" value="1"/>
</dbReference>
<feature type="transmembrane region" description="Helical" evidence="71">
    <location>
        <begin position="2412"/>
        <end position="2436"/>
    </location>
</feature>
<dbReference type="CDD" id="cd21878">
    <property type="entry name" value="MERS-CoV-like_Nsp1"/>
    <property type="match status" value="1"/>
</dbReference>
<dbReference type="GO" id="GO:0000175">
    <property type="term" value="F:3'-5'-RNA exonuclease activity"/>
    <property type="evidence" value="ECO:0007669"/>
    <property type="project" value="InterPro"/>
</dbReference>
<dbReference type="InterPro" id="IPR009461">
    <property type="entry name" value="NSP16_CoV-like"/>
</dbReference>
<comment type="function">
    <text evidence="58">Plays a role in viral transcription/replication and prevents the simultaneous activation of host cell dsRNA sensors, such as MDA5/IFIH1, OAS, and PKR. Acts by degrading the 5'-polyuridines generated during replication of the poly(A) region of viral genomic and subgenomic RNAs. Catalyzes a two-step reaction in which a 2'3'-cyclic phosphate (2'3'-cP) is first generated by 2'-O transesterification, which is then hydrolyzed to a 3'-phosphate (3'-P). If not degraded, poly(U) RNA would hybridize with poly(A) RNA tails and activate host dsRNA sensors.</text>
</comment>
<keyword evidence="50" id="KW-0922">Interferon antiviral system evasion</keyword>
<evidence type="ECO:0000313" key="105">
    <source>
        <dbReference type="Proteomes" id="UP000095937"/>
    </source>
</evidence>
<dbReference type="PROSITE" id="PS51944">
    <property type="entry name" value="COV_NSP3D_UBL"/>
    <property type="match status" value="1"/>
</dbReference>
<dbReference type="InterPro" id="IPR044357">
    <property type="entry name" value="NSP3_Ubl1_dom_CoV"/>
</dbReference>
<evidence type="ECO:0000259" key="89">
    <source>
        <dbReference type="PROSITE" id="PS51952"/>
    </source>
</evidence>
<dbReference type="PROSITE" id="PS51949">
    <property type="entry name" value="COV_NSP7"/>
    <property type="match status" value="1"/>
</dbReference>
<feature type="transmembrane region" description="Helical" evidence="71">
    <location>
        <begin position="3741"/>
        <end position="3759"/>
    </location>
</feature>
<dbReference type="GO" id="GO:0008242">
    <property type="term" value="F:omega peptidase activity"/>
    <property type="evidence" value="ECO:0007669"/>
    <property type="project" value="InterPro"/>
</dbReference>
<feature type="transmembrane region" description="Helical" evidence="71">
    <location>
        <begin position="3662"/>
        <end position="3683"/>
    </location>
</feature>
<dbReference type="Pfam" id="PF00680">
    <property type="entry name" value="RdRP_1"/>
    <property type="match status" value="1"/>
</dbReference>
<dbReference type="SUPFAM" id="SSF144246">
    <property type="entry name" value="Coronavirus NSP10-like"/>
    <property type="match status" value="1"/>
</dbReference>
<dbReference type="CDD" id="cd21659">
    <property type="entry name" value="betaCoV_Nsp14"/>
    <property type="match status" value="1"/>
</dbReference>
<dbReference type="GO" id="GO:0043139">
    <property type="term" value="F:5'-3' DNA helicase activity"/>
    <property type="evidence" value="ECO:0007669"/>
    <property type="project" value="TreeGrafter"/>
</dbReference>
<dbReference type="Gene3D" id="3.30.160.820">
    <property type="entry name" value="Nsp15 N-terminal domain-like"/>
    <property type="match status" value="1"/>
</dbReference>
<keyword evidence="34 65" id="KW-0269">Exonuclease</keyword>
<evidence type="ECO:0000256" key="48">
    <source>
        <dbReference type="ARBA" id="ARBA00023239"/>
    </source>
</evidence>
<feature type="active site" evidence="65">
    <location>
        <position position="6073"/>
    </location>
</feature>
<comment type="similarity">
    <text evidence="8 64">Belongs to the coronaviruses polyprotein 1ab family.</text>
</comment>
<dbReference type="Pfam" id="PF19211">
    <property type="entry name" value="CoV_NSP2_N"/>
    <property type="match status" value="1"/>
</dbReference>
<dbReference type="InterPro" id="IPR018995">
    <property type="entry name" value="RNA_synth_NSP10_CoV"/>
</dbReference>
<dbReference type="PROSITE" id="PS51124">
    <property type="entry name" value="PEPTIDASE_C16"/>
    <property type="match status" value="1"/>
</dbReference>
<evidence type="ECO:0000256" key="32">
    <source>
        <dbReference type="ARBA" id="ARBA00022830"/>
    </source>
</evidence>
<dbReference type="CDD" id="cd21898">
    <property type="entry name" value="betaCoV_Nsp9"/>
    <property type="match status" value="1"/>
</dbReference>
<dbReference type="CDD" id="cd21467">
    <property type="entry name" value="Ubl1_cv_Nsp3_N-like"/>
    <property type="match status" value="1"/>
</dbReference>
<dbReference type="InterPro" id="IPR044382">
    <property type="entry name" value="NSP3_SUD_C_MERS-CoV"/>
</dbReference>
<dbReference type="InterPro" id="IPR007094">
    <property type="entry name" value="RNA-dir_pol_PSvirus"/>
</dbReference>
<dbReference type="SUPFAM" id="SSF50494">
    <property type="entry name" value="Trypsin-like serine proteases"/>
    <property type="match status" value="1"/>
</dbReference>
<dbReference type="Gene3D" id="3.40.50.300">
    <property type="entry name" value="P-loop containing nucleotide triphosphate hydrolases"/>
    <property type="match status" value="2"/>
</dbReference>
<dbReference type="InterPro" id="IPR032505">
    <property type="entry name" value="CoV_NSP4_C"/>
</dbReference>
<keyword evidence="21 68" id="KW-0479">Metal-binding</keyword>
<dbReference type="InterPro" id="IPR041679">
    <property type="entry name" value="DNA2/NAM7-like_C"/>
</dbReference>
<dbReference type="GO" id="GO:0044220">
    <property type="term" value="C:host cell perinuclear region of cytoplasm"/>
    <property type="evidence" value="ECO:0007669"/>
    <property type="project" value="UniProtKB-SubCell"/>
</dbReference>
<feature type="domain" description="CoV Nsp2 N-terminal" evidence="97">
    <location>
        <begin position="202"/>
        <end position="482"/>
    </location>
</feature>
<dbReference type="PROSITE" id="PS51958">
    <property type="entry name" value="NENDOU"/>
    <property type="match status" value="1"/>
</dbReference>
<feature type="transmembrane region" description="Helical" evidence="71">
    <location>
        <begin position="2828"/>
        <end position="2849"/>
    </location>
</feature>
<keyword evidence="27" id="KW-0833">Ubl conjugation pathway</keyword>
<dbReference type="GO" id="GO:0006508">
    <property type="term" value="P:proteolysis"/>
    <property type="evidence" value="ECO:0007669"/>
    <property type="project" value="UniProtKB-KW"/>
</dbReference>
<evidence type="ECO:0000259" key="102">
    <source>
        <dbReference type="PROSITE" id="PS51994"/>
    </source>
</evidence>
<keyword evidence="20 65" id="KW-0540">Nuclease</keyword>
<dbReference type="Pfam" id="PF08716">
    <property type="entry name" value="CoV_NSP7"/>
    <property type="match status" value="1"/>
</dbReference>
<dbReference type="PROSITE" id="PS51950">
    <property type="entry name" value="COV_NSP8"/>
    <property type="match status" value="1"/>
</dbReference>
<keyword evidence="45" id="KW-1015">Disulfide bond</keyword>
<dbReference type="SUPFAM" id="SSF140367">
    <property type="entry name" value="Coronavirus NSP7-like"/>
    <property type="match status" value="1"/>
</dbReference>
<dbReference type="InterPro" id="IPR044350">
    <property type="entry name" value="RdRp_MERS-CoV-like"/>
</dbReference>
<evidence type="ECO:0000256" key="66">
    <source>
        <dbReference type="PROSITE-ProRule" id="PRU01299"/>
    </source>
</evidence>
<feature type="transmembrane region" description="Helical" evidence="71">
    <location>
        <begin position="3631"/>
        <end position="3650"/>
    </location>
</feature>
<keyword evidence="23" id="KW-0547">Nucleotide-binding</keyword>
<evidence type="ECO:0000259" key="97">
    <source>
        <dbReference type="PROSITE" id="PS51989"/>
    </source>
</evidence>
<evidence type="ECO:0000259" key="87">
    <source>
        <dbReference type="PROSITE" id="PS51950"/>
    </source>
</evidence>
<evidence type="ECO:0000259" key="77">
    <source>
        <dbReference type="PROSITE" id="PS51657"/>
    </source>
</evidence>
<dbReference type="CDD" id="cd21473">
    <property type="entry name" value="cv_Nsp4_TM"/>
    <property type="match status" value="1"/>
</dbReference>
<feature type="domain" description="Nidovirus-type SAM-dependent 2'-O-MTase" evidence="92">
    <location>
        <begin position="6850"/>
        <end position="7144"/>
    </location>
</feature>
<dbReference type="CDD" id="cd21722">
    <property type="entry name" value="betaCoV_Nsp13-helicase"/>
    <property type="match status" value="1"/>
</dbReference>
<dbReference type="Gene3D" id="2.40.10.10">
    <property type="entry name" value="Trypsin-like serine proteases"/>
    <property type="match status" value="2"/>
</dbReference>
<feature type="domain" description="Peptidase C16" evidence="73">
    <location>
        <begin position="1630"/>
        <end position="1898"/>
    </location>
</feature>
<dbReference type="Gene3D" id="3.40.220.10">
    <property type="entry name" value="Leucine Aminopeptidase, subunit E, domain 1"/>
    <property type="match status" value="1"/>
</dbReference>
<dbReference type="PROSITE" id="PS51154">
    <property type="entry name" value="MACRO"/>
    <property type="match status" value="1"/>
</dbReference>
<feature type="domain" description="RdRp Nsp8 cofactor" evidence="87">
    <location>
        <begin position="4001"/>
        <end position="4199"/>
    </location>
</feature>
<dbReference type="SUPFAM" id="SSF56672">
    <property type="entry name" value="DNA/RNA polymerases"/>
    <property type="match status" value="1"/>
</dbReference>
<dbReference type="CDD" id="cd21666">
    <property type="entry name" value="betaCoV_Nsp5_Mpro"/>
    <property type="match status" value="1"/>
</dbReference>
<dbReference type="InterPro" id="IPR027351">
    <property type="entry name" value="(+)RNA_virus_helicase_core_dom"/>
</dbReference>
<dbReference type="PROSITE" id="PS51989">
    <property type="entry name" value="COV_NSP2_N"/>
    <property type="match status" value="1"/>
</dbReference>
<evidence type="ECO:0000256" key="3">
    <source>
        <dbReference type="ARBA" id="ARBA00001946"/>
    </source>
</evidence>
<evidence type="ECO:0000259" key="103">
    <source>
        <dbReference type="PROSITE" id="PS52000"/>
    </source>
</evidence>
<evidence type="ECO:0000256" key="36">
    <source>
        <dbReference type="ARBA" id="ARBA00022863"/>
    </source>
</evidence>
<keyword evidence="30" id="KW-0788">Thiol protease</keyword>
<evidence type="ECO:0000256" key="63">
    <source>
        <dbReference type="PROSITE-ProRule" id="PRU01289"/>
    </source>
</evidence>
<dbReference type="InterPro" id="IPR043606">
    <property type="entry name" value="CoV_NSP15_N"/>
</dbReference>
<keyword evidence="48" id="KW-0456">Lyase</keyword>
<dbReference type="GO" id="GO:0075523">
    <property type="term" value="P:viral translational frameshifting"/>
    <property type="evidence" value="ECO:0007669"/>
    <property type="project" value="UniProtKB-KW"/>
</dbReference>
<dbReference type="Gene3D" id="3.40.220.20">
    <property type="entry name" value="Nsp3, SUD-M subdomain"/>
    <property type="match status" value="1"/>
</dbReference>
<dbReference type="InterPro" id="IPR044353">
    <property type="entry name" value="Nsp3_Ubl2_dom_CoV"/>
</dbReference>
<feature type="transmembrane region" description="Helical" evidence="71">
    <location>
        <begin position="3133"/>
        <end position="3164"/>
    </location>
</feature>
<evidence type="ECO:0000256" key="35">
    <source>
        <dbReference type="ARBA" id="ARBA00022840"/>
    </source>
</evidence>
<evidence type="ECO:0000256" key="31">
    <source>
        <dbReference type="ARBA" id="ARBA00022809"/>
    </source>
</evidence>
<evidence type="ECO:0000259" key="82">
    <source>
        <dbReference type="PROSITE" id="PS51945"/>
    </source>
</evidence>
<dbReference type="GO" id="GO:0039657">
    <property type="term" value="P:symbiont-mediated suppression of host gene expression"/>
    <property type="evidence" value="ECO:0007669"/>
    <property type="project" value="UniProtKB-KW"/>
</dbReference>
<dbReference type="InterPro" id="IPR046441">
    <property type="entry name" value="RdRp_CoV"/>
</dbReference>
<dbReference type="PROSITE" id="PS52000">
    <property type="entry name" value="COV_NSP12_IF"/>
    <property type="match status" value="1"/>
</dbReference>
<dbReference type="PROSITE" id="PS51948">
    <property type="entry name" value="COV_NSP12_RDRP"/>
    <property type="match status" value="1"/>
</dbReference>
<dbReference type="InterPro" id="IPR036499">
    <property type="entry name" value="NSP9_sf_CoV"/>
</dbReference>
<dbReference type="InterPro" id="IPR044401">
    <property type="entry name" value="NSP15_NendoU_CoV"/>
</dbReference>
<feature type="domain" description="Macro" evidence="74">
    <location>
        <begin position="1189"/>
        <end position="1355"/>
    </location>
</feature>
<evidence type="ECO:0000256" key="40">
    <source>
        <dbReference type="ARBA" id="ARBA00022953"/>
    </source>
</evidence>
<evidence type="ECO:0000256" key="49">
    <source>
        <dbReference type="ARBA" id="ARBA00023247"/>
    </source>
</evidence>
<dbReference type="Pfam" id="PF16348">
    <property type="entry name" value="CoV_NSP4_C"/>
    <property type="match status" value="1"/>
</dbReference>
<evidence type="ECO:0000256" key="25">
    <source>
        <dbReference type="ARBA" id="ARBA00022759"/>
    </source>
</evidence>
<dbReference type="InterPro" id="IPR047573">
    <property type="entry name" value="CoV_NSP2_M"/>
</dbReference>
<dbReference type="Gene3D" id="2.40.10.250">
    <property type="entry name" value="Replicase NSP9"/>
    <property type="match status" value="1"/>
</dbReference>
<dbReference type="GO" id="GO:0039579">
    <property type="term" value="P:symbiont-mediated suppression of host ISG15-protein conjugation"/>
    <property type="evidence" value="ECO:0007669"/>
    <property type="project" value="UniProtKB-KW"/>
</dbReference>
<keyword evidence="37" id="KW-1043">Host membrane</keyword>
<dbReference type="GO" id="GO:0003968">
    <property type="term" value="F:RNA-directed RNA polymerase activity"/>
    <property type="evidence" value="ECO:0007669"/>
    <property type="project" value="UniProtKB-KW"/>
</dbReference>
<dbReference type="InterPro" id="IPR044330">
    <property type="entry name" value="NSP15_alpha_betaCoV_N"/>
</dbReference>
<evidence type="ECO:0000256" key="23">
    <source>
        <dbReference type="ARBA" id="ARBA00022741"/>
    </source>
</evidence>
<evidence type="ECO:0000259" key="78">
    <source>
        <dbReference type="PROSITE" id="PS51941"/>
    </source>
</evidence>
<dbReference type="GO" id="GO:0039694">
    <property type="term" value="P:viral RNA genome replication"/>
    <property type="evidence" value="ECO:0007669"/>
    <property type="project" value="InterPro"/>
</dbReference>
<evidence type="ECO:0000256" key="61">
    <source>
        <dbReference type="ARBA" id="ARBA00049042"/>
    </source>
</evidence>
<evidence type="ECO:0000256" key="39">
    <source>
        <dbReference type="ARBA" id="ARBA00022884"/>
    </source>
</evidence>
<dbReference type="Gene3D" id="1.10.1840.10">
    <property type="entry name" value="main proteinase (3clpro) structure, domain 3"/>
    <property type="match status" value="1"/>
</dbReference>
<dbReference type="PROSITE" id="PS51945">
    <property type="entry name" value="BCOV_NSP3E_NAB"/>
    <property type="match status" value="1"/>
</dbReference>
<dbReference type="SMART" id="SM00506">
    <property type="entry name" value="A1pp"/>
    <property type="match status" value="1"/>
</dbReference>
<dbReference type="Pfam" id="PF20633">
    <property type="entry name" value="CoV_NSP13_stalk"/>
    <property type="match status" value="1"/>
</dbReference>
<dbReference type="Pfam" id="PF20632">
    <property type="entry name" value="CoV_NSP13_ZBD"/>
    <property type="match status" value="1"/>
</dbReference>
<dbReference type="GO" id="GO:0004482">
    <property type="term" value="F:mRNA 5'-cap (guanine-N7-)-methyltransferase activity"/>
    <property type="evidence" value="ECO:0007669"/>
    <property type="project" value="InterPro"/>
</dbReference>
<feature type="transmembrane region" description="Helical" evidence="71">
    <location>
        <begin position="3766"/>
        <end position="3782"/>
    </location>
</feature>
<evidence type="ECO:0000256" key="34">
    <source>
        <dbReference type="ARBA" id="ARBA00022839"/>
    </source>
</evidence>
<feature type="transmembrane region" description="Helical" evidence="71">
    <location>
        <begin position="3690"/>
        <end position="3710"/>
    </location>
</feature>
<feature type="transmembrane region" description="Helical" evidence="71">
    <location>
        <begin position="3802"/>
        <end position="3824"/>
    </location>
</feature>
<dbReference type="InterPro" id="IPR046438">
    <property type="entry name" value="NIV_2_O_MTASE"/>
</dbReference>
<evidence type="ECO:0000256" key="33">
    <source>
        <dbReference type="ARBA" id="ARBA00022833"/>
    </source>
</evidence>
<evidence type="ECO:0000256" key="15">
    <source>
        <dbReference type="ARBA" id="ARBA00022662"/>
    </source>
</evidence>
<feature type="region of interest" description="Y4" evidence="68">
    <location>
        <begin position="2711"/>
        <end position="2811"/>
    </location>
</feature>
<dbReference type="CDD" id="cd21901">
    <property type="entry name" value="alpha_betaCoV_Nsp10"/>
    <property type="match status" value="1"/>
</dbReference>
<evidence type="ECO:0000256" key="64">
    <source>
        <dbReference type="PROSITE-ProRule" id="PRU01294"/>
    </source>
</evidence>
<comment type="function">
    <text evidence="56">Forms a primer, NSP9-pU, which is utilized by the polymerase for the initiation of RNA chains. Interacts with ribosome signal recognition particle RNA (SRP). Together with NSP8, suppress protein integration into the cell membrane, thereby disrupting host immune defenses.</text>
</comment>
<feature type="binding site" evidence="66">
    <location>
        <begin position="6312"/>
        <end position="6318"/>
    </location>
    <ligand>
        <name>S-adenosyl-L-methionine</name>
        <dbReference type="ChEBI" id="CHEBI:59789"/>
    </ligand>
</feature>
<keyword evidence="42" id="KW-1190">Host gene expression shutoff by virus</keyword>
<evidence type="ECO:0000256" key="9">
    <source>
        <dbReference type="ARBA" id="ARBA00022484"/>
    </source>
</evidence>
<dbReference type="InterPro" id="IPR046435">
    <property type="entry name" value="N7_MTase_CoV"/>
</dbReference>
<dbReference type="SUPFAM" id="SSF52949">
    <property type="entry name" value="Macro domain-like"/>
    <property type="match status" value="1"/>
</dbReference>
<dbReference type="CDD" id="cd21732">
    <property type="entry name" value="betaCoV_PLPro"/>
    <property type="match status" value="1"/>
</dbReference>
<keyword evidence="17 66" id="KW-0808">Transferase</keyword>
<dbReference type="GO" id="GO:0033644">
    <property type="term" value="C:host cell membrane"/>
    <property type="evidence" value="ECO:0007669"/>
    <property type="project" value="UniProtKB-SubCell"/>
</dbReference>
<dbReference type="InterPro" id="IPR043504">
    <property type="entry name" value="Peptidase_S1_PA_chymotrypsin"/>
</dbReference>
<evidence type="ECO:0000259" key="85">
    <source>
        <dbReference type="PROSITE" id="PS51948"/>
    </source>
</evidence>
<dbReference type="PROSITE" id="PS51941">
    <property type="entry name" value="BCOV_NSP3C_M"/>
    <property type="match status" value="1"/>
</dbReference>
<dbReference type="Pfam" id="PF19213">
    <property type="entry name" value="CoV_NSP6"/>
    <property type="match status" value="1"/>
</dbReference>
<evidence type="ECO:0000259" key="94">
    <source>
        <dbReference type="PROSITE" id="PS51960"/>
    </source>
</evidence>
<feature type="domain" description="CoV Nsp2 C-terminal" evidence="99">
    <location>
        <begin position="723"/>
        <end position="859"/>
    </location>
</feature>
<evidence type="ECO:0000259" key="84">
    <source>
        <dbReference type="PROSITE" id="PS51947"/>
    </source>
</evidence>
<dbReference type="SUPFAM" id="SSF143076">
    <property type="entry name" value="Coronavirus NSP8-like"/>
    <property type="match status" value="1"/>
</dbReference>
<dbReference type="InterPro" id="IPR044863">
    <property type="entry name" value="NIRAN"/>
</dbReference>
<comment type="function">
    <text evidence="55">RNA-directed RNA polymerase that catalyzes the transcription of viral genomic and subgenomic RNAs. Acts in complex with nsp7 and nsp8 to transcribe both the minus and positive strands of genomic RNA. The kinase-like NiRAN domain of NSP12 attaches one or more nucleotides to the amino terminus of NSP9, forming a covalent RNA-protein intermediate that serves as transcription/replication primer. Subgenomic RNAs (sgRNAs) are formed by discontinuous transcription: The polymerase has the ability to pause at transcription-regulating sequences (TRS) and jump to the leader TRS, resulting in a major deletion. This creates a series of subgenomic RNAs that are replicated, transcribed and translated. In addition, Nsp12 is a subunit of the viral RNA capping enzyme that catalyzes the RNA guanylyltransferase reaction for genomic and sub-genomic RNAs. Subsequently, the NiRAN domain transfers RNA to GDP, and forms the core cap structure GpppA-RNA.</text>
</comment>
<dbReference type="Pfam" id="PF06471">
    <property type="entry name" value="CoV_ExoN"/>
    <property type="match status" value="1"/>
</dbReference>
<dbReference type="InterPro" id="IPR043610">
    <property type="entry name" value="NSP6_CoV"/>
</dbReference>
<feature type="domain" description="3Ecto" evidence="101">
    <location>
        <begin position="2288"/>
        <end position="2354"/>
    </location>
</feature>
<dbReference type="Pfam" id="PF20631">
    <property type="entry name" value="CoV_NSP13_1B"/>
    <property type="match status" value="1"/>
</dbReference>
<dbReference type="PROSITE" id="PS51953">
    <property type="entry name" value="NIV_EXON"/>
    <property type="match status" value="1"/>
</dbReference>
<dbReference type="Pfam" id="PF09401">
    <property type="entry name" value="CoV_NSP10"/>
    <property type="match status" value="1"/>
</dbReference>
<dbReference type="Gene3D" id="1.10.8.1190">
    <property type="match status" value="1"/>
</dbReference>
<keyword evidence="40" id="KW-0693">Viral RNA replication</keyword>
<evidence type="ECO:0000256" key="24">
    <source>
        <dbReference type="ARBA" id="ARBA00022758"/>
    </source>
</evidence>
<dbReference type="PROSITE" id="PS51952">
    <property type="entry name" value="COV_EXON_MTASE_COACT"/>
    <property type="match status" value="1"/>
</dbReference>
<dbReference type="GO" id="GO:0019082">
    <property type="term" value="P:viral protein processing"/>
    <property type="evidence" value="ECO:0007669"/>
    <property type="project" value="InterPro"/>
</dbReference>
<dbReference type="GO" id="GO:0004197">
    <property type="term" value="F:cysteine-type endopeptidase activity"/>
    <property type="evidence" value="ECO:0007669"/>
    <property type="project" value="InterPro"/>
</dbReference>
<feature type="domain" description="G2M" evidence="102">
    <location>
        <begin position="2041"/>
        <end position="2163"/>
    </location>
</feature>
<keyword evidence="33 68" id="KW-0862">Zinc</keyword>
<evidence type="ECO:0000256" key="70">
    <source>
        <dbReference type="SAM" id="MobiDB-lite"/>
    </source>
</evidence>
<dbReference type="CDD" id="cd23528">
    <property type="entry name" value="capping_2-OMTase_betaCoV_Nsp16"/>
    <property type="match status" value="1"/>
</dbReference>
<dbReference type="InterPro" id="IPR043613">
    <property type="entry name" value="CoV_NSP2_C"/>
</dbReference>
<feature type="domain" description="Nsp12 Interface" evidence="103">
    <location>
        <begin position="4717"/>
        <end position="4815"/>
    </location>
</feature>
<dbReference type="InterPro" id="IPR009469">
    <property type="entry name" value="RdRp_N_CoV"/>
</dbReference>
<dbReference type="PROSITE" id="PS51992">
    <property type="entry name" value="COV_NSP3_Y"/>
    <property type="match status" value="1"/>
</dbReference>
<dbReference type="PROSITE" id="PS51946">
    <property type="entry name" value="COV_NSP4C"/>
    <property type="match status" value="1"/>
</dbReference>
<dbReference type="SUPFAM" id="SSF52540">
    <property type="entry name" value="P-loop containing nucleoside triphosphate hydrolases"/>
    <property type="match status" value="1"/>
</dbReference>
<feature type="domain" description="Peptidase C30" evidence="75">
    <location>
        <begin position="3320"/>
        <end position="3625"/>
    </location>
</feature>
<dbReference type="GO" id="GO:0039595">
    <property type="term" value="P:symbiont-mediated degradation of host mRNA"/>
    <property type="evidence" value="ECO:0007669"/>
    <property type="project" value="UniProtKB-KW"/>
</dbReference>
<evidence type="ECO:0000313" key="104">
    <source>
        <dbReference type="EMBL" id="AGT28265.1"/>
    </source>
</evidence>
<feature type="transmembrane region" description="Helical" evidence="71">
    <location>
        <begin position="2249"/>
        <end position="2270"/>
    </location>
</feature>
<dbReference type="InterPro" id="IPR043472">
    <property type="entry name" value="Macro_dom-like"/>
</dbReference>
<evidence type="ECO:0000256" key="69">
    <source>
        <dbReference type="PROSITE-ProRule" id="PRU01344"/>
    </source>
</evidence>
<evidence type="ECO:0000256" key="6">
    <source>
        <dbReference type="ARBA" id="ARBA00004407"/>
    </source>
</evidence>
<feature type="domain" description="ExoN/MTase coactivator" evidence="89">
    <location>
        <begin position="4310"/>
        <end position="4449"/>
    </location>
</feature>
<evidence type="ECO:0000256" key="5">
    <source>
        <dbReference type="ARBA" id="ARBA00004301"/>
    </source>
</evidence>
<keyword evidence="22" id="KW-0677">Repeat</keyword>
<dbReference type="PROSITE" id="PS51943">
    <property type="entry name" value="COV_NSP3A_UBL"/>
    <property type="match status" value="1"/>
</dbReference>
<dbReference type="InterPro" id="IPR048673">
    <property type="entry name" value="NSP13_stalk_CoV"/>
</dbReference>
<feature type="region of interest" description="CoV-Y" evidence="68">
    <location>
        <begin position="2529"/>
        <end position="2811"/>
    </location>
</feature>
<evidence type="ECO:0000256" key="53">
    <source>
        <dbReference type="ARBA" id="ARBA00034456"/>
    </source>
</evidence>
<dbReference type="EMBL" id="KC545386">
    <property type="protein sequence ID" value="AGT28265.1"/>
    <property type="molecule type" value="Genomic_RNA"/>
</dbReference>
<dbReference type="FunFam" id="3.40.50.300:FF:001139">
    <property type="entry name" value="Orf1ab polyprotein"/>
    <property type="match status" value="1"/>
</dbReference>
<dbReference type="PROSITE" id="PS51942">
    <property type="entry name" value="BCOV_NSP3C_C"/>
    <property type="match status" value="1"/>
</dbReference>
<dbReference type="InterPro" id="IPR043477">
    <property type="entry name" value="Peptidase_C30_dom3_CoV"/>
</dbReference>
<evidence type="ECO:0000259" key="98">
    <source>
        <dbReference type="PROSITE" id="PS51990"/>
    </source>
</evidence>
<keyword evidence="35" id="KW-0067">ATP-binding</keyword>
<dbReference type="Gene3D" id="3.40.50.11020">
    <property type="entry name" value="Replicase polyprotein, nucleic acid-binding domain"/>
    <property type="match status" value="1"/>
</dbReference>
<evidence type="ECO:0000256" key="50">
    <source>
        <dbReference type="ARBA" id="ARBA00023258"/>
    </source>
</evidence>
<feature type="transmembrane region" description="Helical" evidence="71">
    <location>
        <begin position="3836"/>
        <end position="3858"/>
    </location>
</feature>
<evidence type="ECO:0000259" key="80">
    <source>
        <dbReference type="PROSITE" id="PS51943"/>
    </source>
</evidence>
<evidence type="ECO:0000256" key="45">
    <source>
        <dbReference type="ARBA" id="ARBA00023157"/>
    </source>
</evidence>
<keyword evidence="31" id="KW-1193">Eukaryotic host translation shutoff by virus</keyword>
<dbReference type="SUPFAM" id="SSF142877">
    <property type="entry name" value="EndoU-like"/>
    <property type="match status" value="1"/>
</dbReference>
<feature type="domain" description="CoV Nsp3 Y" evidence="100">
    <location>
        <begin position="2438"/>
        <end position="2811"/>
    </location>
</feature>
<dbReference type="InterPro" id="IPR046436">
    <property type="entry name" value="NIV_EXON"/>
</dbReference>
<dbReference type="InterPro" id="IPR022733">
    <property type="entry name" value="DPUP_SUD_C_bCoV"/>
</dbReference>
<dbReference type="InterPro" id="IPR043502">
    <property type="entry name" value="DNA/RNA_pol_sf"/>
</dbReference>
<feature type="active site" evidence="65">
    <location>
        <position position="6249"/>
    </location>
</feature>
<dbReference type="SUPFAM" id="SSF159936">
    <property type="entry name" value="NSP3A-like"/>
    <property type="match status" value="1"/>
</dbReference>
<dbReference type="SUPFAM" id="SSF53335">
    <property type="entry name" value="S-adenosyl-L-methionine-dependent methyltransferases"/>
    <property type="match status" value="1"/>
</dbReference>
<evidence type="ECO:0000256" key="38">
    <source>
        <dbReference type="ARBA" id="ARBA00022876"/>
    </source>
</evidence>
<evidence type="ECO:0000256" key="42">
    <source>
        <dbReference type="ARBA" id="ARBA00022995"/>
    </source>
</evidence>
<dbReference type="FunFam" id="3.40.50.150:FF:000162">
    <property type="entry name" value="Orf1ab polyprotein"/>
    <property type="match status" value="1"/>
</dbReference>
<dbReference type="Gene3D" id="3.10.20.540">
    <property type="match status" value="1"/>
</dbReference>
<feature type="region of interest" description="ZF1" evidence="68">
    <location>
        <begin position="2442"/>
        <end position="2455"/>
    </location>
</feature>
<feature type="domain" description="Nucleic acid-binding" evidence="82">
    <location>
        <begin position="1912"/>
        <end position="2025"/>
    </location>
</feature>
<dbReference type="InterPro" id="IPR047567">
    <property type="entry name" value="NSP3_G2M_bCoV"/>
</dbReference>
<dbReference type="InterPro" id="IPR038400">
    <property type="entry name" value="NSP3_SUD-M_sf_bCoV"/>
</dbReference>
<feature type="domain" description="(+)RNA virus helicase C-terminal" evidence="77">
    <location>
        <begin position="5640"/>
        <end position="5991"/>
    </location>
</feature>
<dbReference type="InterPro" id="IPR043609">
    <property type="entry name" value="NendoU_nidovirus"/>
</dbReference>
<evidence type="ECO:0000256" key="20">
    <source>
        <dbReference type="ARBA" id="ARBA00022722"/>
    </source>
</evidence>
<dbReference type="InterPro" id="IPR049894">
    <property type="entry name" value="COV_NSP3_3ECTO"/>
</dbReference>
<dbReference type="InterPro" id="IPR043615">
    <property type="entry name" value="NSP2_N_CoV"/>
</dbReference>